<reference evidence="3" key="1">
    <citation type="submission" date="2017-07" db="EMBL/GenBank/DDBJ databases">
        <authorList>
            <person name="Varghese N."/>
            <person name="Submissions S."/>
        </authorList>
    </citation>
    <scope>NUCLEOTIDE SEQUENCE [LARGE SCALE GENOMIC DNA]</scope>
    <source>
        <strain evidence="3">NLAE-zl-C134</strain>
    </source>
</reference>
<dbReference type="AlphaFoldDB" id="A0A315ZUA9"/>
<proteinExistence type="predicted"/>
<evidence type="ECO:0000259" key="1">
    <source>
        <dbReference type="Pfam" id="PF03551"/>
    </source>
</evidence>
<dbReference type="RefSeq" id="WP_109712830.1">
    <property type="nucleotide sequence ID" value="NZ_QGDS01000010.1"/>
</dbReference>
<organism evidence="2 3">
    <name type="scientific">Faecalicatena contorta</name>
    <dbReference type="NCBI Taxonomy" id="39482"/>
    <lineage>
        <taxon>Bacteria</taxon>
        <taxon>Bacillati</taxon>
        <taxon>Bacillota</taxon>
        <taxon>Clostridia</taxon>
        <taxon>Lachnospirales</taxon>
        <taxon>Lachnospiraceae</taxon>
        <taxon>Faecalicatena</taxon>
    </lineage>
</organism>
<dbReference type="PANTHER" id="PTHR33169">
    <property type="entry name" value="PADR-FAMILY TRANSCRIPTIONAL REGULATOR"/>
    <property type="match status" value="1"/>
</dbReference>
<keyword evidence="3" id="KW-1185">Reference proteome</keyword>
<dbReference type="OrthoDB" id="9808017at2"/>
<dbReference type="Proteomes" id="UP000254051">
    <property type="component" value="Unassembled WGS sequence"/>
</dbReference>
<dbReference type="InterPro" id="IPR036390">
    <property type="entry name" value="WH_DNA-bd_sf"/>
</dbReference>
<evidence type="ECO:0000313" key="3">
    <source>
        <dbReference type="Proteomes" id="UP000254051"/>
    </source>
</evidence>
<feature type="domain" description="Transcription regulator PadR N-terminal" evidence="1">
    <location>
        <begin position="15"/>
        <end position="86"/>
    </location>
</feature>
<dbReference type="Gene3D" id="1.10.10.10">
    <property type="entry name" value="Winged helix-like DNA-binding domain superfamily/Winged helix DNA-binding domain"/>
    <property type="match status" value="1"/>
</dbReference>
<dbReference type="PANTHER" id="PTHR33169:SF14">
    <property type="entry name" value="TRANSCRIPTIONAL REGULATOR RV3488"/>
    <property type="match status" value="1"/>
</dbReference>
<dbReference type="InterPro" id="IPR036388">
    <property type="entry name" value="WH-like_DNA-bd_sf"/>
</dbReference>
<gene>
    <name evidence="2" type="ORF">SAMN05216529_110119</name>
</gene>
<protein>
    <submittedName>
        <fullName evidence="2">Transcriptional regulator, PadR family</fullName>
    </submittedName>
</protein>
<dbReference type="Pfam" id="PF03551">
    <property type="entry name" value="PadR"/>
    <property type="match status" value="1"/>
</dbReference>
<dbReference type="InterPro" id="IPR052509">
    <property type="entry name" value="Metal_resp_DNA-bind_regulator"/>
</dbReference>
<evidence type="ECO:0000313" key="2">
    <source>
        <dbReference type="EMBL" id="SUQ15216.1"/>
    </source>
</evidence>
<dbReference type="EMBL" id="UHJJ01000010">
    <property type="protein sequence ID" value="SUQ15216.1"/>
    <property type="molecule type" value="Genomic_DNA"/>
</dbReference>
<accession>A0A315ZUA9</accession>
<name>A0A315ZUA9_9FIRM</name>
<dbReference type="SUPFAM" id="SSF46785">
    <property type="entry name" value="Winged helix' DNA-binding domain"/>
    <property type="match status" value="1"/>
</dbReference>
<sequence>MIPSQMLKGTLEGCILAIISKQETYGYGIVEQLAEYGFGKIAEGTIYPLLLRLEKNKMITARYKQSEIGPKRKYYSLTSLGMEELQNFTVNYIKLSQAVSNLLDDMKGGAVDEQKGKDSFK</sequence>
<dbReference type="InterPro" id="IPR005149">
    <property type="entry name" value="Tscrpt_reg_PadR_N"/>
</dbReference>